<gene>
    <name evidence="2" type="ORF">DGI_2412</name>
</gene>
<feature type="transmembrane region" description="Helical" evidence="1">
    <location>
        <begin position="173"/>
        <end position="190"/>
    </location>
</feature>
<evidence type="ECO:0000256" key="1">
    <source>
        <dbReference type="SAM" id="Phobius"/>
    </source>
</evidence>
<dbReference type="PATRIC" id="fig|1121448.10.peg.2364"/>
<dbReference type="STRING" id="1121448.DGI_2412"/>
<keyword evidence="1" id="KW-1133">Transmembrane helix</keyword>
<name>T2GC65_MEGG1</name>
<dbReference type="Proteomes" id="UP000016587">
    <property type="component" value="Chromosome"/>
</dbReference>
<accession>T2GC65</accession>
<keyword evidence="1" id="KW-0472">Membrane</keyword>
<proteinExistence type="predicted"/>
<reference evidence="2 3" key="1">
    <citation type="journal article" date="2013" name="J. Bacteriol.">
        <title>Roles of HynAB and Ech, the only two hydrogenases found in the model sulfate reducer Desulfovibrio gigas.</title>
        <authorList>
            <person name="Morais-Silva F.O."/>
            <person name="Santos C.I."/>
            <person name="Rodrigues R."/>
            <person name="Pereira I.A."/>
            <person name="Rodrigues-Pousada C."/>
        </authorList>
    </citation>
    <scope>NUCLEOTIDE SEQUENCE [LARGE SCALE GENOMIC DNA]</scope>
    <source>
        <strain evidence="3">ATCC 19364 / DSM 1382 / NCIMB 9332 / VKM B-1759</strain>
    </source>
</reference>
<evidence type="ECO:0000313" key="2">
    <source>
        <dbReference type="EMBL" id="AGW14160.1"/>
    </source>
</evidence>
<dbReference type="AlphaFoldDB" id="T2GC65"/>
<evidence type="ECO:0000313" key="3">
    <source>
        <dbReference type="Proteomes" id="UP000016587"/>
    </source>
</evidence>
<dbReference type="EMBL" id="CP006585">
    <property type="protein sequence ID" value="AGW14160.1"/>
    <property type="molecule type" value="Genomic_DNA"/>
</dbReference>
<feature type="transmembrane region" description="Helical" evidence="1">
    <location>
        <begin position="147"/>
        <end position="166"/>
    </location>
</feature>
<sequence>MTAALGVGIFFELFWLDSIPAGTHIPPNNAFSTILCLGLLSYFSMPAPAELPLALAVSLPAARLGARLEARRRTALDADYDRMLRWATMEGDASLAMAGADAASPGAVIWKAVSRMFVLNLIVCFVTFLGLGLLLRWLNLPTLCRDMNITVTWGHCWLAAALGGALSLRNKRAYAVLMTLVAVFTLWRLFQCGEGGCQALWFVIIGTNSM</sequence>
<dbReference type="HOGENOM" id="CLU_106627_0_0_7"/>
<keyword evidence="1" id="KW-0812">Transmembrane</keyword>
<reference evidence="3" key="2">
    <citation type="submission" date="2013-07" db="EMBL/GenBank/DDBJ databases">
        <authorList>
            <person name="Morais-Silva F.O."/>
            <person name="Rezende A.M."/>
            <person name="Pimentel C."/>
            <person name="Resende D.M."/>
            <person name="Santos C.I."/>
            <person name="Clemente C."/>
            <person name="de Oliveira L.M."/>
            <person name="da Silva S.M."/>
            <person name="Costa D.A."/>
            <person name="Varela-Raposo A."/>
            <person name="Horacio E.C.A."/>
            <person name="Matos M."/>
            <person name="Flores O."/>
            <person name="Ruiz J.C."/>
            <person name="Rodrigues-Pousada C."/>
        </authorList>
    </citation>
    <scope>NUCLEOTIDE SEQUENCE [LARGE SCALE GENOMIC DNA]</scope>
    <source>
        <strain evidence="3">ATCC 19364 / DSM 1382 / NCIMB 9332 / VKM B-1759</strain>
    </source>
</reference>
<dbReference type="KEGG" id="dgg:DGI_2412"/>
<feature type="transmembrane region" description="Helical" evidence="1">
    <location>
        <begin position="117"/>
        <end position="135"/>
    </location>
</feature>
<keyword evidence="3" id="KW-1185">Reference proteome</keyword>
<protein>
    <submittedName>
        <fullName evidence="2">Uncharacterized protein</fullName>
    </submittedName>
</protein>
<organism evidence="2 3">
    <name type="scientific">Megalodesulfovibrio gigas (strain ATCC 19364 / DSM 1382 / NCIMB 9332 / VKM B-1759)</name>
    <name type="common">Desulfovibrio gigas</name>
    <dbReference type="NCBI Taxonomy" id="1121448"/>
    <lineage>
        <taxon>Bacteria</taxon>
        <taxon>Pseudomonadati</taxon>
        <taxon>Thermodesulfobacteriota</taxon>
        <taxon>Desulfovibrionia</taxon>
        <taxon>Desulfovibrionales</taxon>
        <taxon>Desulfovibrionaceae</taxon>
        <taxon>Megalodesulfovibrio</taxon>
    </lineage>
</organism>